<protein>
    <submittedName>
        <fullName evidence="7">ATP-dependent Clp protease ATP-binding subunit</fullName>
    </submittedName>
</protein>
<feature type="compositionally biased region" description="Low complexity" evidence="4">
    <location>
        <begin position="72"/>
        <end position="86"/>
    </location>
</feature>
<dbReference type="GO" id="GO:0006508">
    <property type="term" value="P:proteolysis"/>
    <property type="evidence" value="ECO:0007669"/>
    <property type="project" value="UniProtKB-KW"/>
</dbReference>
<dbReference type="Pfam" id="PF07724">
    <property type="entry name" value="AAA_2"/>
    <property type="match status" value="1"/>
</dbReference>
<comment type="caution">
    <text evidence="7">The sequence shown here is derived from an EMBL/GenBank/DDBJ whole genome shotgun (WGS) entry which is preliminary data.</text>
</comment>
<dbReference type="SMART" id="SM01086">
    <property type="entry name" value="ClpB_D2-small"/>
    <property type="match status" value="1"/>
</dbReference>
<dbReference type="InterPro" id="IPR001270">
    <property type="entry name" value="ClpA/B"/>
</dbReference>
<dbReference type="GO" id="GO:0034605">
    <property type="term" value="P:cellular response to heat"/>
    <property type="evidence" value="ECO:0007669"/>
    <property type="project" value="TreeGrafter"/>
</dbReference>
<dbReference type="STRING" id="1686286.GCA_900092335_01429"/>
<feature type="region of interest" description="Disordered" evidence="4">
    <location>
        <begin position="1"/>
        <end position="103"/>
    </location>
</feature>
<dbReference type="SMART" id="SM00382">
    <property type="entry name" value="AAA"/>
    <property type="match status" value="1"/>
</dbReference>
<evidence type="ECO:0000259" key="6">
    <source>
        <dbReference type="SMART" id="SM01086"/>
    </source>
</evidence>
<dbReference type="PANTHER" id="PTHR11638:SF18">
    <property type="entry name" value="HEAT SHOCK PROTEIN 104"/>
    <property type="match status" value="1"/>
</dbReference>
<organism evidence="7 8">
    <name type="scientific">Corynebacterium phoceense</name>
    <dbReference type="NCBI Taxonomy" id="1686286"/>
    <lineage>
        <taxon>Bacteria</taxon>
        <taxon>Bacillati</taxon>
        <taxon>Actinomycetota</taxon>
        <taxon>Actinomycetes</taxon>
        <taxon>Mycobacteriales</taxon>
        <taxon>Corynebacteriaceae</taxon>
        <taxon>Corynebacterium</taxon>
    </lineage>
</organism>
<evidence type="ECO:0000256" key="2">
    <source>
        <dbReference type="ARBA" id="ARBA00022840"/>
    </source>
</evidence>
<evidence type="ECO:0000313" key="8">
    <source>
        <dbReference type="Proteomes" id="UP000318080"/>
    </source>
</evidence>
<dbReference type="GO" id="GO:0005524">
    <property type="term" value="F:ATP binding"/>
    <property type="evidence" value="ECO:0007669"/>
    <property type="project" value="UniProtKB-KW"/>
</dbReference>
<accession>A0A540R7R1</accession>
<dbReference type="InterPro" id="IPR050130">
    <property type="entry name" value="ClpA_ClpB"/>
</dbReference>
<dbReference type="SUPFAM" id="SSF52540">
    <property type="entry name" value="P-loop containing nucleoside triphosphate hydrolases"/>
    <property type="match status" value="1"/>
</dbReference>
<dbReference type="CDD" id="cd19499">
    <property type="entry name" value="RecA-like_ClpB_Hsp104-like"/>
    <property type="match status" value="1"/>
</dbReference>
<keyword evidence="7" id="KW-0378">Hydrolase</keyword>
<evidence type="ECO:0000259" key="5">
    <source>
        <dbReference type="SMART" id="SM00382"/>
    </source>
</evidence>
<evidence type="ECO:0000313" key="7">
    <source>
        <dbReference type="EMBL" id="TQE43780.1"/>
    </source>
</evidence>
<dbReference type="EMBL" id="VHIR01000006">
    <property type="protein sequence ID" value="TQE43780.1"/>
    <property type="molecule type" value="Genomic_DNA"/>
</dbReference>
<evidence type="ECO:0000256" key="1">
    <source>
        <dbReference type="ARBA" id="ARBA00022741"/>
    </source>
</evidence>
<dbReference type="Gene3D" id="3.40.50.300">
    <property type="entry name" value="P-loop containing nucleotide triphosphate hydrolases"/>
    <property type="match status" value="1"/>
</dbReference>
<reference evidence="7 8" key="1">
    <citation type="submission" date="2019-06" db="EMBL/GenBank/DDBJ databases">
        <title>Draft genome of C. phoceense Strain 272.</title>
        <authorList>
            <person name="Pacheco L.G.C."/>
            <person name="Barberis C.M."/>
            <person name="Almuzara M.N."/>
            <person name="Traglia G.M."/>
            <person name="Santos C.S."/>
            <person name="Rocha D.J.P.G."/>
            <person name="Aguiar E.R.G.R."/>
            <person name="Vay C.A."/>
        </authorList>
    </citation>
    <scope>NUCLEOTIDE SEQUENCE [LARGE SCALE GENOMIC DNA]</scope>
    <source>
        <strain evidence="7 8">272</strain>
    </source>
</reference>
<dbReference type="PANTHER" id="PTHR11638">
    <property type="entry name" value="ATP-DEPENDENT CLP PROTEASE"/>
    <property type="match status" value="1"/>
</dbReference>
<evidence type="ECO:0000256" key="4">
    <source>
        <dbReference type="SAM" id="MobiDB-lite"/>
    </source>
</evidence>
<keyword evidence="8" id="KW-1185">Reference proteome</keyword>
<feature type="domain" description="AAA+ ATPase" evidence="5">
    <location>
        <begin position="386"/>
        <end position="545"/>
    </location>
</feature>
<keyword evidence="1" id="KW-0547">Nucleotide-binding</keyword>
<keyword evidence="7" id="KW-0645">Protease</keyword>
<keyword evidence="2 7" id="KW-0067">ATP-binding</keyword>
<name>A0A540R7R1_9CORY</name>
<proteinExistence type="predicted"/>
<dbReference type="GO" id="GO:0008233">
    <property type="term" value="F:peptidase activity"/>
    <property type="evidence" value="ECO:0007669"/>
    <property type="project" value="UniProtKB-KW"/>
</dbReference>
<dbReference type="GO" id="GO:0016887">
    <property type="term" value="F:ATP hydrolysis activity"/>
    <property type="evidence" value="ECO:0007669"/>
    <property type="project" value="InterPro"/>
</dbReference>
<dbReference type="Pfam" id="PF10431">
    <property type="entry name" value="ClpB_D2-small"/>
    <property type="match status" value="1"/>
</dbReference>
<dbReference type="Proteomes" id="UP000318080">
    <property type="component" value="Unassembled WGS sequence"/>
</dbReference>
<dbReference type="InterPro" id="IPR027417">
    <property type="entry name" value="P-loop_NTPase"/>
</dbReference>
<dbReference type="RefSeq" id="WP_141628808.1">
    <property type="nucleotide sequence ID" value="NZ_VHIR01000006.1"/>
</dbReference>
<feature type="compositionally biased region" description="Polar residues" evidence="4">
    <location>
        <begin position="49"/>
        <end position="71"/>
    </location>
</feature>
<dbReference type="PRINTS" id="PR00300">
    <property type="entry name" value="CLPPROTEASEA"/>
</dbReference>
<dbReference type="Gene3D" id="1.10.8.60">
    <property type="match status" value="1"/>
</dbReference>
<dbReference type="AlphaFoldDB" id="A0A540R7R1"/>
<keyword evidence="3" id="KW-0143">Chaperone</keyword>
<gene>
    <name evidence="7" type="ORF">EJK80_05855</name>
</gene>
<evidence type="ECO:0000256" key="3">
    <source>
        <dbReference type="ARBA" id="ARBA00023186"/>
    </source>
</evidence>
<feature type="compositionally biased region" description="Low complexity" evidence="4">
    <location>
        <begin position="29"/>
        <end position="48"/>
    </location>
</feature>
<dbReference type="InterPro" id="IPR003959">
    <property type="entry name" value="ATPase_AAA_core"/>
</dbReference>
<sequence length="649" mass="69053">MSALDVSVRRLQESAPPQKAETFRSLLRPTSTAEAATAAPNATPVAATDSSSDSAPNAMATQDTPAPTAQSGERATTESTGAAGEARTVEQAHAASEDSAGPRSRFLDAAEARAVPESQTAAIRQAYVQATGAPEVPCVVVVPEGRRTSEVADYLAAMAEDGVSVSRFNPDFLFSKALRFRSLRKAFAGIDATHIVVLDCVETILGLTSPYTATDVAAAVDTFHVTATPHPVLVLPQAAVGIFEEQHAALADAAVRVTLPPLTNAEATELVQQVLIEEAAAAQLTVDEDVRPLITAPAAPTDTLRQPAVGINRARTAIRSAQLRGARAVTTADVDTLTSSDNLRVRSAELIAALKKQVHGQDYACEVTARRLALTHLNWDLNPQRPNGVFLFAGPSGVGKTQLAKALCEALYDDAQRLIRLDMSEYHQEWAISRLTGPQPGYVGSTEPDSWLTTRVRKQPHTVLLLDEIEKAHPKVWNTFLQVFDAGRLTDSRGEVADFSDTVIIMTSNLGATSMNVSSLGFGGGTQTDLVEASRERVLGAVKKSMAPELVNRMDAIIPFQPLGKDTIRAIALQEIERITARLAGHGYALTVTDAAVDLIADSGYEPAFGARHVQRAVENLLLLPMPELEPGFILADAVDGKVVLAHTA</sequence>
<dbReference type="GO" id="GO:0005737">
    <property type="term" value="C:cytoplasm"/>
    <property type="evidence" value="ECO:0007669"/>
    <property type="project" value="TreeGrafter"/>
</dbReference>
<dbReference type="InterPro" id="IPR003593">
    <property type="entry name" value="AAA+_ATPase"/>
</dbReference>
<dbReference type="InterPro" id="IPR019489">
    <property type="entry name" value="Clp_ATPase_C"/>
</dbReference>
<feature type="domain" description="Clp ATPase C-terminal" evidence="6">
    <location>
        <begin position="563"/>
        <end position="645"/>
    </location>
</feature>